<evidence type="ECO:0000256" key="3">
    <source>
        <dbReference type="ARBA" id="ARBA00022475"/>
    </source>
</evidence>
<keyword evidence="5 7" id="KW-1133">Transmembrane helix</keyword>
<feature type="transmembrane region" description="Helical" evidence="7">
    <location>
        <begin position="149"/>
        <end position="167"/>
    </location>
</feature>
<comment type="caution">
    <text evidence="8">The sequence shown here is derived from an EMBL/GenBank/DDBJ whole genome shotgun (WGS) entry which is preliminary data.</text>
</comment>
<keyword evidence="4 7" id="KW-0812">Transmembrane</keyword>
<feature type="transmembrane region" description="Helical" evidence="7">
    <location>
        <begin position="44"/>
        <end position="70"/>
    </location>
</feature>
<organism evidence="8 9">
    <name type="scientific">Bacteroides uniformis str. 3978 T3 ii</name>
    <dbReference type="NCBI Taxonomy" id="1339349"/>
    <lineage>
        <taxon>Bacteria</taxon>
        <taxon>Pseudomonadati</taxon>
        <taxon>Bacteroidota</taxon>
        <taxon>Bacteroidia</taxon>
        <taxon>Bacteroidales</taxon>
        <taxon>Bacteroidaceae</taxon>
        <taxon>Bacteroides</taxon>
    </lineage>
</organism>
<sequence>MSDTSLKEKTAKGLFWGGFSNGIQQLLNLGFGIVLARLLDASDYGMVGMLTIFSAIAAALQEGGFISALTNRKETLHKDYNAVFWFSLMCSTTIYILLFFAAPLIADFYDTPELIPLSRLSFLGFVISSMSIAPRAYLFKNLRIKDTTVISISSLIVSGIMGITLAANGFAYWGIALQSISFITVMTVLNFYFSRWRPRFRFDFTPIKEMIGFSSKIIITNIFTIINNNLFSVLLGKFYSEREVGNFTQANKWNGMGHTTITGMINGIAQPVFTRVADDKARQLAVFRKLLRFTAFISFPAMLGLSLVSKELIIITITEKWLPSADILQLLCIWGAFIPVINLFSNLLISRGHSSIYMWSTISLSLLQIVAVCAIYPYGLEWMLRIFVIINIGWLFVWFRFVKREIGLRLRDMLKDISPYLSLSIVLVVSTHYATQPIENLYLNMAAKIIMVAGLYALVLWKLQSTIFRESIEFLLKKKRA</sequence>
<dbReference type="PANTHER" id="PTHR30250">
    <property type="entry name" value="PST FAMILY PREDICTED COLANIC ACID TRANSPORTER"/>
    <property type="match status" value="1"/>
</dbReference>
<dbReference type="PATRIC" id="fig|1339349.3.peg.3949"/>
<accession>A0A078RU01</accession>
<keyword evidence="6 7" id="KW-0472">Membrane</keyword>
<feature type="transmembrane region" description="Helical" evidence="7">
    <location>
        <begin position="356"/>
        <end position="378"/>
    </location>
</feature>
<evidence type="ECO:0000256" key="6">
    <source>
        <dbReference type="ARBA" id="ARBA00023136"/>
    </source>
</evidence>
<evidence type="ECO:0000256" key="2">
    <source>
        <dbReference type="ARBA" id="ARBA00007430"/>
    </source>
</evidence>
<reference evidence="8 9" key="1">
    <citation type="submission" date="2014-04" db="EMBL/GenBank/DDBJ databases">
        <authorList>
            <person name="Sears C."/>
            <person name="Carroll K."/>
            <person name="Sack B.R."/>
            <person name="Qadri F."/>
            <person name="Myers L.L."/>
            <person name="Chung G.-T."/>
            <person name="Escheverria P."/>
            <person name="Fraser C.M."/>
            <person name="Sadzewicz L."/>
            <person name="Shefchek K.A."/>
            <person name="Tallon L."/>
            <person name="Das S.P."/>
            <person name="Daugherty S."/>
            <person name="Mongodin E.F."/>
        </authorList>
    </citation>
    <scope>NUCLEOTIDE SEQUENCE [LARGE SCALE GENOMIC DNA]</scope>
    <source>
        <strain evidence="8 9">3978 T3 ii</strain>
    </source>
</reference>
<dbReference type="GeneID" id="99750128"/>
<feature type="transmembrane region" description="Helical" evidence="7">
    <location>
        <begin position="117"/>
        <end position="137"/>
    </location>
</feature>
<feature type="transmembrane region" description="Helical" evidence="7">
    <location>
        <begin position="441"/>
        <end position="461"/>
    </location>
</feature>
<dbReference type="AlphaFoldDB" id="A0A078RU01"/>
<dbReference type="Proteomes" id="UP000028013">
    <property type="component" value="Unassembled WGS sequence"/>
</dbReference>
<feature type="transmembrane region" description="Helical" evidence="7">
    <location>
        <begin position="414"/>
        <end position="435"/>
    </location>
</feature>
<dbReference type="InterPro" id="IPR050833">
    <property type="entry name" value="Poly_Biosynth_Transport"/>
</dbReference>
<feature type="transmembrane region" description="Helical" evidence="7">
    <location>
        <begin position="173"/>
        <end position="193"/>
    </location>
</feature>
<evidence type="ECO:0000256" key="4">
    <source>
        <dbReference type="ARBA" id="ARBA00022692"/>
    </source>
</evidence>
<evidence type="ECO:0000256" key="1">
    <source>
        <dbReference type="ARBA" id="ARBA00004651"/>
    </source>
</evidence>
<name>A0A078RU01_BACUN</name>
<gene>
    <name evidence="8" type="ORF">M094_2890</name>
</gene>
<comment type="subcellular location">
    <subcellularLocation>
        <location evidence="1">Cell membrane</location>
        <topology evidence="1">Multi-pass membrane protein</topology>
    </subcellularLocation>
</comment>
<dbReference type="CDD" id="cd13127">
    <property type="entry name" value="MATE_tuaB_like"/>
    <property type="match status" value="1"/>
</dbReference>
<dbReference type="RefSeq" id="WP_005830822.1">
    <property type="nucleotide sequence ID" value="NZ_JNHN01000184.1"/>
</dbReference>
<dbReference type="GO" id="GO:0005886">
    <property type="term" value="C:plasma membrane"/>
    <property type="evidence" value="ECO:0007669"/>
    <property type="project" value="UniProtKB-SubCell"/>
</dbReference>
<protein>
    <submittedName>
        <fullName evidence="8">Polysaccharide biosynthesis family protein</fullName>
    </submittedName>
</protein>
<feature type="transmembrane region" description="Helical" evidence="7">
    <location>
        <begin position="290"/>
        <end position="308"/>
    </location>
</feature>
<evidence type="ECO:0000256" key="5">
    <source>
        <dbReference type="ARBA" id="ARBA00022989"/>
    </source>
</evidence>
<keyword evidence="3" id="KW-1003">Cell membrane</keyword>
<dbReference type="Pfam" id="PF13440">
    <property type="entry name" value="Polysacc_synt_3"/>
    <property type="match status" value="1"/>
</dbReference>
<proteinExistence type="inferred from homology"/>
<feature type="transmembrane region" description="Helical" evidence="7">
    <location>
        <begin position="328"/>
        <end position="349"/>
    </location>
</feature>
<dbReference type="PANTHER" id="PTHR30250:SF10">
    <property type="entry name" value="LIPOPOLYSACCHARIDE BIOSYNTHESIS PROTEIN WZXC"/>
    <property type="match status" value="1"/>
</dbReference>
<dbReference type="EMBL" id="JNHN01000184">
    <property type="protein sequence ID" value="KDS47959.1"/>
    <property type="molecule type" value="Genomic_DNA"/>
</dbReference>
<evidence type="ECO:0000313" key="9">
    <source>
        <dbReference type="Proteomes" id="UP000028013"/>
    </source>
</evidence>
<comment type="similarity">
    <text evidence="2">Belongs to the polysaccharide synthase family.</text>
</comment>
<evidence type="ECO:0000313" key="8">
    <source>
        <dbReference type="EMBL" id="KDS47959.1"/>
    </source>
</evidence>
<feature type="transmembrane region" description="Helical" evidence="7">
    <location>
        <begin position="82"/>
        <end position="105"/>
    </location>
</feature>
<feature type="transmembrane region" description="Helical" evidence="7">
    <location>
        <begin position="384"/>
        <end position="402"/>
    </location>
</feature>
<evidence type="ECO:0000256" key="7">
    <source>
        <dbReference type="SAM" id="Phobius"/>
    </source>
</evidence>